<gene>
    <name evidence="1" type="ORF">SAMN05443287_106198</name>
</gene>
<evidence type="ECO:0000313" key="2">
    <source>
        <dbReference type="Proteomes" id="UP000198707"/>
    </source>
</evidence>
<dbReference type="EMBL" id="FNYV01000006">
    <property type="protein sequence ID" value="SEJ66148.1"/>
    <property type="molecule type" value="Genomic_DNA"/>
</dbReference>
<dbReference type="Proteomes" id="UP000198707">
    <property type="component" value="Unassembled WGS sequence"/>
</dbReference>
<organism evidence="1 2">
    <name type="scientific">Micromonospora phaseoli</name>
    <dbReference type="NCBI Taxonomy" id="1144548"/>
    <lineage>
        <taxon>Bacteria</taxon>
        <taxon>Bacillati</taxon>
        <taxon>Actinomycetota</taxon>
        <taxon>Actinomycetes</taxon>
        <taxon>Micromonosporales</taxon>
        <taxon>Micromonosporaceae</taxon>
        <taxon>Micromonospora</taxon>
    </lineage>
</organism>
<sequence length="84" mass="9794">MTGRTPKTKEDRAFQRLLTDRAKRAGDKGLILFVLWELNQVDTPADLEMFYRALRPYVAHVPKYTALIDEIYAEMWHHFLGGLS</sequence>
<keyword evidence="2" id="KW-1185">Reference proteome</keyword>
<evidence type="ECO:0000313" key="1">
    <source>
        <dbReference type="EMBL" id="SEJ66148.1"/>
    </source>
</evidence>
<dbReference type="AlphaFoldDB" id="A0A1H7ALA0"/>
<accession>A0A1H7ALA0</accession>
<name>A0A1H7ALA0_9ACTN</name>
<reference evidence="2" key="1">
    <citation type="submission" date="2016-10" db="EMBL/GenBank/DDBJ databases">
        <authorList>
            <person name="Varghese N."/>
            <person name="Submissions S."/>
        </authorList>
    </citation>
    <scope>NUCLEOTIDE SEQUENCE [LARGE SCALE GENOMIC DNA]</scope>
    <source>
        <strain evidence="2">CGMCC 4.7038</strain>
    </source>
</reference>
<proteinExistence type="predicted"/>
<protein>
    <submittedName>
        <fullName evidence="1">Uncharacterized protein</fullName>
    </submittedName>
</protein>